<gene>
    <name evidence="2" type="ORF">CAC64_06475</name>
</gene>
<dbReference type="Proteomes" id="UP000531172">
    <property type="component" value="Unassembled WGS sequence"/>
</dbReference>
<feature type="region of interest" description="Disordered" evidence="1">
    <location>
        <begin position="80"/>
        <end position="112"/>
    </location>
</feature>
<sequence>MKKTTKKVQKTVTKFKKAAKKSIKQARKTVKKVYKKAKQTIVKKVNKIKKTTKKVVKTVKKALCKNQEFLESQKKGYSNPTYDYKDGYPRPGEARAFDANGNIDKEKSAEVA</sequence>
<reference evidence="2 3" key="1">
    <citation type="submission" date="2018-06" db="EMBL/GenBank/DDBJ databases">
        <authorList>
            <consortium name="PulseNet: The National Subtyping Network for Foodborne Disease Surveillance"/>
            <person name="Tarr C.L."/>
            <person name="Trees E."/>
            <person name="Katz L.S."/>
            <person name="Carleton-Romer H.A."/>
            <person name="Stroika S."/>
            <person name="Kucerova Z."/>
            <person name="Roache K.F."/>
            <person name="Sabol A.L."/>
            <person name="Besser J."/>
            <person name="Gerner-Smidt P."/>
        </authorList>
    </citation>
    <scope>NUCLEOTIDE SEQUENCE [LARGE SCALE GENOMIC DNA]</scope>
    <source>
        <strain evidence="2 3">PNUSAL003001</strain>
    </source>
</reference>
<comment type="caution">
    <text evidence="2">The sequence shown here is derived from an EMBL/GenBank/DDBJ whole genome shotgun (WGS) entry which is preliminary data.</text>
</comment>
<accession>A0AAN3BTJ1</accession>
<proteinExistence type="predicted"/>
<dbReference type="EMBL" id="AABBWO010000003">
    <property type="protein sequence ID" value="EAG4183958.1"/>
    <property type="molecule type" value="Genomic_DNA"/>
</dbReference>
<protein>
    <submittedName>
        <fullName evidence="2">Uncharacterized protein</fullName>
    </submittedName>
</protein>
<evidence type="ECO:0000313" key="2">
    <source>
        <dbReference type="EMBL" id="EAG4183958.1"/>
    </source>
</evidence>
<dbReference type="AlphaFoldDB" id="A0AAN3BTJ1"/>
<evidence type="ECO:0000313" key="3">
    <source>
        <dbReference type="Proteomes" id="UP000531172"/>
    </source>
</evidence>
<feature type="compositionally biased region" description="Basic and acidic residues" evidence="1">
    <location>
        <begin position="83"/>
        <end position="96"/>
    </location>
</feature>
<name>A0AAN3BTJ1_LISMN</name>
<feature type="compositionally biased region" description="Basic and acidic residues" evidence="1">
    <location>
        <begin position="103"/>
        <end position="112"/>
    </location>
</feature>
<organism evidence="2 3">
    <name type="scientific">Listeria monocytogenes</name>
    <dbReference type="NCBI Taxonomy" id="1639"/>
    <lineage>
        <taxon>Bacteria</taxon>
        <taxon>Bacillati</taxon>
        <taxon>Bacillota</taxon>
        <taxon>Bacilli</taxon>
        <taxon>Bacillales</taxon>
        <taxon>Listeriaceae</taxon>
        <taxon>Listeria</taxon>
    </lineage>
</organism>
<evidence type="ECO:0000256" key="1">
    <source>
        <dbReference type="SAM" id="MobiDB-lite"/>
    </source>
</evidence>